<sequence>MTLWSSSVLLPGVDVGTQFECRSQFEVHGADQVVFGQKQQSLSVDFLGAKLLGYVLTPWREDGDRGLRHCATCIQGIN</sequence>
<proteinExistence type="predicted"/>
<name>A0A4Z2GZH5_9TELE</name>
<evidence type="ECO:0000313" key="2">
    <source>
        <dbReference type="Proteomes" id="UP000314294"/>
    </source>
</evidence>
<keyword evidence="2" id="KW-1185">Reference proteome</keyword>
<comment type="caution">
    <text evidence="1">The sequence shown here is derived from an EMBL/GenBank/DDBJ whole genome shotgun (WGS) entry which is preliminary data.</text>
</comment>
<accession>A0A4Z2GZH5</accession>
<gene>
    <name evidence="1" type="ORF">EYF80_031724</name>
</gene>
<organism evidence="1 2">
    <name type="scientific">Liparis tanakae</name>
    <name type="common">Tanaka's snailfish</name>
    <dbReference type="NCBI Taxonomy" id="230148"/>
    <lineage>
        <taxon>Eukaryota</taxon>
        <taxon>Metazoa</taxon>
        <taxon>Chordata</taxon>
        <taxon>Craniata</taxon>
        <taxon>Vertebrata</taxon>
        <taxon>Euteleostomi</taxon>
        <taxon>Actinopterygii</taxon>
        <taxon>Neopterygii</taxon>
        <taxon>Teleostei</taxon>
        <taxon>Neoteleostei</taxon>
        <taxon>Acanthomorphata</taxon>
        <taxon>Eupercaria</taxon>
        <taxon>Perciformes</taxon>
        <taxon>Cottioidei</taxon>
        <taxon>Cottales</taxon>
        <taxon>Liparidae</taxon>
        <taxon>Liparis</taxon>
    </lineage>
</organism>
<dbReference type="AlphaFoldDB" id="A0A4Z2GZH5"/>
<dbReference type="Proteomes" id="UP000314294">
    <property type="component" value="Unassembled WGS sequence"/>
</dbReference>
<protein>
    <submittedName>
        <fullName evidence="1">Uncharacterized protein</fullName>
    </submittedName>
</protein>
<dbReference type="OrthoDB" id="10475103at2759"/>
<reference evidence="1 2" key="1">
    <citation type="submission" date="2019-03" db="EMBL/GenBank/DDBJ databases">
        <title>First draft genome of Liparis tanakae, snailfish: a comprehensive survey of snailfish specific genes.</title>
        <authorList>
            <person name="Kim W."/>
            <person name="Song I."/>
            <person name="Jeong J.-H."/>
            <person name="Kim D."/>
            <person name="Kim S."/>
            <person name="Ryu S."/>
            <person name="Song J.Y."/>
            <person name="Lee S.K."/>
        </authorList>
    </citation>
    <scope>NUCLEOTIDE SEQUENCE [LARGE SCALE GENOMIC DNA]</scope>
    <source>
        <tissue evidence="1">Muscle</tissue>
    </source>
</reference>
<evidence type="ECO:0000313" key="1">
    <source>
        <dbReference type="EMBL" id="TNN58052.1"/>
    </source>
</evidence>
<dbReference type="EMBL" id="SRLO01000390">
    <property type="protein sequence ID" value="TNN58052.1"/>
    <property type="molecule type" value="Genomic_DNA"/>
</dbReference>